<comment type="caution">
    <text evidence="2">The sequence shown here is derived from an EMBL/GenBank/DDBJ whole genome shotgun (WGS) entry which is preliminary data.</text>
</comment>
<keyword evidence="3" id="KW-1185">Reference proteome</keyword>
<gene>
    <name evidence="2" type="ORF">Fcan01_16743</name>
</gene>
<evidence type="ECO:0000256" key="1">
    <source>
        <dbReference type="SAM" id="Phobius"/>
    </source>
</evidence>
<evidence type="ECO:0000313" key="3">
    <source>
        <dbReference type="Proteomes" id="UP000198287"/>
    </source>
</evidence>
<keyword evidence="1" id="KW-1133">Transmembrane helix</keyword>
<organism evidence="2 3">
    <name type="scientific">Folsomia candida</name>
    <name type="common">Springtail</name>
    <dbReference type="NCBI Taxonomy" id="158441"/>
    <lineage>
        <taxon>Eukaryota</taxon>
        <taxon>Metazoa</taxon>
        <taxon>Ecdysozoa</taxon>
        <taxon>Arthropoda</taxon>
        <taxon>Hexapoda</taxon>
        <taxon>Collembola</taxon>
        <taxon>Entomobryomorpha</taxon>
        <taxon>Isotomoidea</taxon>
        <taxon>Isotomidae</taxon>
        <taxon>Proisotominae</taxon>
        <taxon>Folsomia</taxon>
    </lineage>
</organism>
<protein>
    <submittedName>
        <fullName evidence="2">Uncharacterized protein</fullName>
    </submittedName>
</protein>
<dbReference type="AlphaFoldDB" id="A0A226DVK9"/>
<feature type="transmembrane region" description="Helical" evidence="1">
    <location>
        <begin position="12"/>
        <end position="31"/>
    </location>
</feature>
<name>A0A226DVK9_FOLCA</name>
<reference evidence="2 3" key="1">
    <citation type="submission" date="2015-12" db="EMBL/GenBank/DDBJ databases">
        <title>The genome of Folsomia candida.</title>
        <authorList>
            <person name="Faddeeva A."/>
            <person name="Derks M.F."/>
            <person name="Anvar Y."/>
            <person name="Smit S."/>
            <person name="Van Straalen N."/>
            <person name="Roelofs D."/>
        </authorList>
    </citation>
    <scope>NUCLEOTIDE SEQUENCE [LARGE SCALE GENOMIC DNA]</scope>
    <source>
        <strain evidence="2 3">VU population</strain>
        <tissue evidence="2">Whole body</tissue>
    </source>
</reference>
<proteinExistence type="predicted"/>
<dbReference type="EMBL" id="LNIX01000011">
    <property type="protein sequence ID" value="OXA48844.1"/>
    <property type="molecule type" value="Genomic_DNA"/>
</dbReference>
<sequence length="162" mass="18094">MWRTVNCPQRVMIFLLSIFITGGLSVPINIVDNQTATLTMRPLREGSFRPSQGDIIVHRVSKSRQDGAIKPTKRAGRQFIIYGGCCQATLRGYGENGWEVNIFGLTSAGEKLMRSAYPEIEVRGEGVTMYLHVGEQYSPVSTLDAYRKSVSDSMRYVLKGKL</sequence>
<keyword evidence="1" id="KW-0472">Membrane</keyword>
<keyword evidence="1" id="KW-0812">Transmembrane</keyword>
<accession>A0A226DVK9</accession>
<evidence type="ECO:0000313" key="2">
    <source>
        <dbReference type="EMBL" id="OXA48844.1"/>
    </source>
</evidence>
<dbReference type="Proteomes" id="UP000198287">
    <property type="component" value="Unassembled WGS sequence"/>
</dbReference>